<reference evidence="1 2" key="1">
    <citation type="submission" date="2024-09" db="EMBL/GenBank/DDBJ databases">
        <authorList>
            <person name="Sun Q."/>
            <person name="Mori K."/>
        </authorList>
    </citation>
    <scope>NUCLEOTIDE SEQUENCE [LARGE SCALE GENOMIC DNA]</scope>
    <source>
        <strain evidence="1 2">JCM 10918</strain>
    </source>
</reference>
<evidence type="ECO:0000313" key="2">
    <source>
        <dbReference type="Proteomes" id="UP001589703"/>
    </source>
</evidence>
<sequence length="120" mass="13063">MTASHRDDDQDRSVPLPTILSSSLDDFLTQVEHELVSRRRQVRALRRRARRLGDRESGLRTRTARFLRTSTRTGLALAGTASFVGGTVLLITGNVDAAQDAYTLSAAAWGASTAVRVTGH</sequence>
<organism evidence="1 2">
    <name type="scientific">Streptomyces thermocoprophilus</name>
    <dbReference type="NCBI Taxonomy" id="78356"/>
    <lineage>
        <taxon>Bacteria</taxon>
        <taxon>Bacillati</taxon>
        <taxon>Actinomycetota</taxon>
        <taxon>Actinomycetes</taxon>
        <taxon>Kitasatosporales</taxon>
        <taxon>Streptomycetaceae</taxon>
        <taxon>Streptomyces</taxon>
    </lineage>
</organism>
<dbReference type="EMBL" id="JBHMAR010000023">
    <property type="protein sequence ID" value="MFB9737156.1"/>
    <property type="molecule type" value="Genomic_DNA"/>
</dbReference>
<keyword evidence="2" id="KW-1185">Reference proteome</keyword>
<accession>A0ABV5VH57</accession>
<protein>
    <submittedName>
        <fullName evidence="1">Uncharacterized protein</fullName>
    </submittedName>
</protein>
<dbReference type="RefSeq" id="WP_247468215.1">
    <property type="nucleotide sequence ID" value="NZ_JBHMAR010000023.1"/>
</dbReference>
<dbReference type="Proteomes" id="UP001589703">
    <property type="component" value="Unassembled WGS sequence"/>
</dbReference>
<comment type="caution">
    <text evidence="1">The sequence shown here is derived from an EMBL/GenBank/DDBJ whole genome shotgun (WGS) entry which is preliminary data.</text>
</comment>
<name>A0ABV5VH57_9ACTN</name>
<proteinExistence type="predicted"/>
<gene>
    <name evidence="1" type="ORF">ACFFRO_18785</name>
</gene>
<evidence type="ECO:0000313" key="1">
    <source>
        <dbReference type="EMBL" id="MFB9737156.1"/>
    </source>
</evidence>